<keyword evidence="1" id="KW-0813">Transport</keyword>
<dbReference type="EMBL" id="RRCO01000009">
    <property type="protein sequence ID" value="RRJ24175.1"/>
    <property type="molecule type" value="Genomic_DNA"/>
</dbReference>
<dbReference type="InterPro" id="IPR051782">
    <property type="entry name" value="ABC_Transporter_VariousFunc"/>
</dbReference>
<proteinExistence type="predicted"/>
<dbReference type="InterPro" id="IPR003439">
    <property type="entry name" value="ABC_transporter-like_ATP-bd"/>
</dbReference>
<dbReference type="GO" id="GO:0005524">
    <property type="term" value="F:ATP binding"/>
    <property type="evidence" value="ECO:0007669"/>
    <property type="project" value="UniProtKB-KW"/>
</dbReference>
<dbReference type="InterPro" id="IPR003593">
    <property type="entry name" value="AAA+_ATPase"/>
</dbReference>
<evidence type="ECO:0000256" key="3">
    <source>
        <dbReference type="ARBA" id="ARBA00022840"/>
    </source>
</evidence>
<feature type="domain" description="ABC transporter" evidence="4">
    <location>
        <begin position="5"/>
        <end position="227"/>
    </location>
</feature>
<dbReference type="AlphaFoldDB" id="A0A3P3QSV9"/>
<reference evidence="5 6" key="1">
    <citation type="submission" date="2018-11" db="EMBL/GenBank/DDBJ databases">
        <title>Genome sequencing of Lachnoanaerobaculum sp. KCOM 2030 (= ChDC B114).</title>
        <authorList>
            <person name="Kook J.-K."/>
            <person name="Park S.-N."/>
            <person name="Lim Y.K."/>
        </authorList>
    </citation>
    <scope>NUCLEOTIDE SEQUENCE [LARGE SCALE GENOMIC DNA]</scope>
    <source>
        <strain evidence="5 6">KCOM 2030</strain>
    </source>
</reference>
<dbReference type="RefSeq" id="WP_128675215.1">
    <property type="nucleotide sequence ID" value="NZ_RRCO01000009.1"/>
</dbReference>
<dbReference type="Gene3D" id="3.40.50.300">
    <property type="entry name" value="P-loop containing nucleotide triphosphate hydrolases"/>
    <property type="match status" value="1"/>
</dbReference>
<organism evidence="5 6">
    <name type="scientific">Lachnoanaerobaculum gingivalis</name>
    <dbReference type="NCBI Taxonomy" id="2490855"/>
    <lineage>
        <taxon>Bacteria</taxon>
        <taxon>Bacillati</taxon>
        <taxon>Bacillota</taxon>
        <taxon>Clostridia</taxon>
        <taxon>Lachnospirales</taxon>
        <taxon>Lachnospiraceae</taxon>
        <taxon>Lachnoanaerobaculum</taxon>
    </lineage>
</organism>
<dbReference type="SMART" id="SM00382">
    <property type="entry name" value="AAA"/>
    <property type="match status" value="1"/>
</dbReference>
<evidence type="ECO:0000259" key="4">
    <source>
        <dbReference type="PROSITE" id="PS50893"/>
    </source>
</evidence>
<evidence type="ECO:0000256" key="2">
    <source>
        <dbReference type="ARBA" id="ARBA00022741"/>
    </source>
</evidence>
<dbReference type="SUPFAM" id="SSF52540">
    <property type="entry name" value="P-loop containing nucleoside triphosphate hydrolases"/>
    <property type="match status" value="1"/>
</dbReference>
<keyword evidence="3 5" id="KW-0067">ATP-binding</keyword>
<dbReference type="InterPro" id="IPR027417">
    <property type="entry name" value="P-loop_NTPase"/>
</dbReference>
<keyword evidence="6" id="KW-1185">Reference proteome</keyword>
<keyword evidence="2" id="KW-0547">Nucleotide-binding</keyword>
<evidence type="ECO:0000313" key="6">
    <source>
        <dbReference type="Proteomes" id="UP000272490"/>
    </source>
</evidence>
<protein>
    <submittedName>
        <fullName evidence="5">ABC transporter ATP-binding protein</fullName>
    </submittedName>
</protein>
<dbReference type="CDD" id="cd03230">
    <property type="entry name" value="ABC_DR_subfamily_A"/>
    <property type="match status" value="1"/>
</dbReference>
<name>A0A3P3QSV9_9FIRM</name>
<dbReference type="PANTHER" id="PTHR42939:SF1">
    <property type="entry name" value="ABC TRANSPORTER ATP-BINDING PROTEIN ALBC-RELATED"/>
    <property type="match status" value="1"/>
</dbReference>
<evidence type="ECO:0000256" key="1">
    <source>
        <dbReference type="ARBA" id="ARBA00022448"/>
    </source>
</evidence>
<gene>
    <name evidence="5" type="ORF">EHV10_14205</name>
</gene>
<dbReference type="Pfam" id="PF00005">
    <property type="entry name" value="ABC_tran"/>
    <property type="match status" value="1"/>
</dbReference>
<dbReference type="PANTHER" id="PTHR42939">
    <property type="entry name" value="ABC TRANSPORTER ATP-BINDING PROTEIN ALBC-RELATED"/>
    <property type="match status" value="1"/>
</dbReference>
<dbReference type="PROSITE" id="PS50893">
    <property type="entry name" value="ABC_TRANSPORTER_2"/>
    <property type="match status" value="1"/>
</dbReference>
<accession>A0A3P3QSV9</accession>
<dbReference type="OrthoDB" id="9804819at2"/>
<comment type="caution">
    <text evidence="5">The sequence shown here is derived from an EMBL/GenBank/DDBJ whole genome shotgun (WGS) entry which is preliminary data.</text>
</comment>
<sequence length="233" mass="26319">MLDLLSLKAVSKKYGIKKALNNINLNIPSGKIVGLFSPKGGGKTTLMKIITGVLKQTEGVVSVDGVEPNEITKSYVAYLPDKIFLDESMTVKDTICMHADFYEDFSKDRAYDMFNDLKIPDKFKIKALSKENRRKLQAILVMSRNAKLYVLDEPFINVDADARDYILKIILSNYNRNAGILISTSITPEVESMLDEVIFIRDGEIILYDTVDRIRNEKGCSIDEYFKEVLNVG</sequence>
<dbReference type="Proteomes" id="UP000272490">
    <property type="component" value="Unassembled WGS sequence"/>
</dbReference>
<dbReference type="GO" id="GO:0016887">
    <property type="term" value="F:ATP hydrolysis activity"/>
    <property type="evidence" value="ECO:0007669"/>
    <property type="project" value="InterPro"/>
</dbReference>
<evidence type="ECO:0000313" key="5">
    <source>
        <dbReference type="EMBL" id="RRJ24175.1"/>
    </source>
</evidence>